<dbReference type="AlphaFoldDB" id="A0A7R9H1Y1"/>
<reference evidence="1" key="1">
    <citation type="submission" date="2020-11" db="EMBL/GenBank/DDBJ databases">
        <authorList>
            <person name="Tran Van P."/>
        </authorList>
    </citation>
    <scope>NUCLEOTIDE SEQUENCE</scope>
</reference>
<evidence type="ECO:0000313" key="1">
    <source>
        <dbReference type="EMBL" id="CAD7402925.1"/>
    </source>
</evidence>
<proteinExistence type="predicted"/>
<dbReference type="EMBL" id="OD001710">
    <property type="protein sequence ID" value="CAD7402925.1"/>
    <property type="molecule type" value="Genomic_DNA"/>
</dbReference>
<organism evidence="1">
    <name type="scientific">Timema poppense</name>
    <name type="common">Walking stick</name>
    <dbReference type="NCBI Taxonomy" id="170557"/>
    <lineage>
        <taxon>Eukaryota</taxon>
        <taxon>Metazoa</taxon>
        <taxon>Ecdysozoa</taxon>
        <taxon>Arthropoda</taxon>
        <taxon>Hexapoda</taxon>
        <taxon>Insecta</taxon>
        <taxon>Pterygota</taxon>
        <taxon>Neoptera</taxon>
        <taxon>Polyneoptera</taxon>
        <taxon>Phasmatodea</taxon>
        <taxon>Timematodea</taxon>
        <taxon>Timematoidea</taxon>
        <taxon>Timematidae</taxon>
        <taxon>Timema</taxon>
    </lineage>
</organism>
<gene>
    <name evidence="1" type="ORF">TPSB3V08_LOCUS3801</name>
</gene>
<name>A0A7R9H1Y1_TIMPO</name>
<sequence>MEEEKERLKWYGNAGRMKEEKERLRWYGHARRMEEEKERLRCGRVKNHFRKNTLSTTDRGSSLDLTVISSLICCESRVLDHAATEVGLLKR</sequence>
<protein>
    <submittedName>
        <fullName evidence="1">Uncharacterized protein</fullName>
    </submittedName>
</protein>
<accession>A0A7R9H1Y1</accession>